<dbReference type="GO" id="GO:0005886">
    <property type="term" value="C:plasma membrane"/>
    <property type="evidence" value="ECO:0007669"/>
    <property type="project" value="UniProtKB-SubCell"/>
</dbReference>
<keyword evidence="9" id="KW-1185">Reference proteome</keyword>
<proteinExistence type="inferred from homology"/>
<evidence type="ECO:0000313" key="9">
    <source>
        <dbReference type="Proteomes" id="UP000192050"/>
    </source>
</evidence>
<accession>A0A1V0N525</accession>
<dbReference type="InterPro" id="IPR002781">
    <property type="entry name" value="TM_pro_TauE-like"/>
</dbReference>
<evidence type="ECO:0000256" key="7">
    <source>
        <dbReference type="RuleBase" id="RU363041"/>
    </source>
</evidence>
<feature type="transmembrane region" description="Helical" evidence="7">
    <location>
        <begin position="264"/>
        <end position="281"/>
    </location>
</feature>
<comment type="subcellular location">
    <subcellularLocation>
        <location evidence="1 7">Cell membrane</location>
        <topology evidence="1 7">Multi-pass membrane protein</topology>
    </subcellularLocation>
</comment>
<evidence type="ECO:0000256" key="3">
    <source>
        <dbReference type="ARBA" id="ARBA00022475"/>
    </source>
</evidence>
<gene>
    <name evidence="8" type="ORF">FAD_1341</name>
</gene>
<evidence type="ECO:0000256" key="4">
    <source>
        <dbReference type="ARBA" id="ARBA00022692"/>
    </source>
</evidence>
<dbReference type="Pfam" id="PF01925">
    <property type="entry name" value="TauE"/>
    <property type="match status" value="1"/>
</dbReference>
<dbReference type="GeneID" id="84217953"/>
<dbReference type="KEGG" id="fai:FAD_1341"/>
<protein>
    <recommendedName>
        <fullName evidence="7">Probable membrane transporter protein</fullName>
    </recommendedName>
</protein>
<evidence type="ECO:0000256" key="5">
    <source>
        <dbReference type="ARBA" id="ARBA00022989"/>
    </source>
</evidence>
<feature type="transmembrane region" description="Helical" evidence="7">
    <location>
        <begin position="232"/>
        <end position="252"/>
    </location>
</feature>
<feature type="transmembrane region" description="Helical" evidence="7">
    <location>
        <begin position="168"/>
        <end position="192"/>
    </location>
</feature>
<dbReference type="InterPro" id="IPR052017">
    <property type="entry name" value="TSUP"/>
</dbReference>
<feature type="transmembrane region" description="Helical" evidence="7">
    <location>
        <begin position="40"/>
        <end position="60"/>
    </location>
</feature>
<keyword evidence="3 7" id="KW-1003">Cell membrane</keyword>
<evidence type="ECO:0000256" key="1">
    <source>
        <dbReference type="ARBA" id="ARBA00004651"/>
    </source>
</evidence>
<keyword evidence="6 7" id="KW-0472">Membrane</keyword>
<feature type="transmembrane region" description="Helical" evidence="7">
    <location>
        <begin position="81"/>
        <end position="101"/>
    </location>
</feature>
<dbReference type="PANTHER" id="PTHR30269:SF37">
    <property type="entry name" value="MEMBRANE TRANSPORTER PROTEIN"/>
    <property type="match status" value="1"/>
</dbReference>
<keyword evidence="4 7" id="KW-0812">Transmembrane</keyword>
<evidence type="ECO:0000256" key="6">
    <source>
        <dbReference type="ARBA" id="ARBA00023136"/>
    </source>
</evidence>
<keyword evidence="2" id="KW-0813">Transport</keyword>
<keyword evidence="5 7" id="KW-1133">Transmembrane helix</keyword>
<comment type="similarity">
    <text evidence="7">Belongs to the 4-toluene sulfonate uptake permease (TSUP) (TC 2.A.102) family.</text>
</comment>
<sequence>MTLLLIALKFLTIVFGSIIAGFIGSLTGLGGGTVLVPVLTLFYGIPFIFAAGASLISTIATSAGSASAYTKKKIANIKIGIGLEIATTTGAIVGSLTLVFIDKHALIWSVYVIFGLVLLFSLIPTIKKIGKEVPPETKPDWSTKLFQLTGSYYDERLRKTIKYHGIRWWLGEIVMFFAGFVSGLLGIGSGALKVLGMDWAMNLPMKVTTTSSNFMIGITAATGSSIYWYEGYINLFIAAATAIGVLIGAFFGAKVLVKISNENIRWIFFAILSFLGFDMVFKGLHLINFLITFSLMIQFFISVIISIVLISLLFYNSKRKEWRKVNEKSRR</sequence>
<organism evidence="8 9">
    <name type="scientific">Ferroplasma acidiphilum</name>
    <dbReference type="NCBI Taxonomy" id="74969"/>
    <lineage>
        <taxon>Archaea</taxon>
        <taxon>Methanobacteriati</taxon>
        <taxon>Thermoplasmatota</taxon>
        <taxon>Thermoplasmata</taxon>
        <taxon>Thermoplasmatales</taxon>
        <taxon>Ferroplasmaceae</taxon>
        <taxon>Ferroplasma</taxon>
    </lineage>
</organism>
<feature type="transmembrane region" description="Helical" evidence="7">
    <location>
        <begin position="107"/>
        <end position="126"/>
    </location>
</feature>
<dbReference type="OrthoDB" id="57092at2157"/>
<dbReference type="Proteomes" id="UP000192050">
    <property type="component" value="Chromosome"/>
</dbReference>
<dbReference type="PANTHER" id="PTHR30269">
    <property type="entry name" value="TRANSMEMBRANE PROTEIN YFCA"/>
    <property type="match status" value="1"/>
</dbReference>
<dbReference type="STRING" id="74969.FAD_1341"/>
<feature type="transmembrane region" description="Helical" evidence="7">
    <location>
        <begin position="287"/>
        <end position="315"/>
    </location>
</feature>
<dbReference type="EMBL" id="CP015363">
    <property type="protein sequence ID" value="ARD85204.1"/>
    <property type="molecule type" value="Genomic_DNA"/>
</dbReference>
<reference evidence="8 9" key="1">
    <citation type="submission" date="2011-10" db="EMBL/GenBank/DDBJ databases">
        <title>Metabolic and evolutionary patterns in the extreme acidophile Ferroplasma acidiphilum.</title>
        <authorList>
            <person name="Golyshina O.V."/>
            <person name="Kozyavkin S.A."/>
            <person name="Tatusov R.L."/>
            <person name="Slesarev A.I."/>
            <person name="Golyshin P.N."/>
        </authorList>
    </citation>
    <scope>NUCLEOTIDE SEQUENCE [LARGE SCALE GENOMIC DNA]</scope>
    <source>
        <strain evidence="9">Y</strain>
    </source>
</reference>
<evidence type="ECO:0000313" key="8">
    <source>
        <dbReference type="EMBL" id="ARD85204.1"/>
    </source>
</evidence>
<evidence type="ECO:0000256" key="2">
    <source>
        <dbReference type="ARBA" id="ARBA00022448"/>
    </source>
</evidence>
<dbReference type="RefSeq" id="WP_081142821.1">
    <property type="nucleotide sequence ID" value="NZ_CP015363.1"/>
</dbReference>
<name>A0A1V0N525_9ARCH</name>
<dbReference type="AlphaFoldDB" id="A0A1V0N525"/>